<name>A0A7R9TZH1_9VIRI</name>
<evidence type="ECO:0000313" key="13">
    <source>
        <dbReference type="EMBL" id="CAD8248171.1"/>
    </source>
</evidence>
<evidence type="ECO:0000256" key="6">
    <source>
        <dbReference type="ARBA" id="ARBA00022741"/>
    </source>
</evidence>
<evidence type="ECO:0000256" key="11">
    <source>
        <dbReference type="SAM" id="MobiDB-lite"/>
    </source>
</evidence>
<feature type="region of interest" description="Disordered" evidence="11">
    <location>
        <begin position="387"/>
        <end position="411"/>
    </location>
</feature>
<evidence type="ECO:0000256" key="3">
    <source>
        <dbReference type="ARBA" id="ARBA00022574"/>
    </source>
</evidence>
<dbReference type="GO" id="GO:0004674">
    <property type="term" value="F:protein serine/threonine kinase activity"/>
    <property type="evidence" value="ECO:0007669"/>
    <property type="project" value="UniProtKB-KW"/>
</dbReference>
<feature type="compositionally biased region" description="Basic residues" evidence="11">
    <location>
        <begin position="1231"/>
        <end position="1247"/>
    </location>
</feature>
<dbReference type="InterPro" id="IPR055231">
    <property type="entry name" value="2AA_helical"/>
</dbReference>
<keyword evidence="7" id="KW-0418">Kinase</keyword>
<evidence type="ECO:0000259" key="12">
    <source>
        <dbReference type="PROSITE" id="PS50011"/>
    </source>
</evidence>
<keyword evidence="3 10" id="KW-0853">WD repeat</keyword>
<evidence type="ECO:0000256" key="4">
    <source>
        <dbReference type="ARBA" id="ARBA00022679"/>
    </source>
</evidence>
<feature type="compositionally biased region" description="Basic and acidic residues" evidence="11">
    <location>
        <begin position="389"/>
        <end position="400"/>
    </location>
</feature>
<dbReference type="SUPFAM" id="SSF56112">
    <property type="entry name" value="Protein kinase-like (PK-like)"/>
    <property type="match status" value="1"/>
</dbReference>
<evidence type="ECO:0000256" key="5">
    <source>
        <dbReference type="ARBA" id="ARBA00022737"/>
    </source>
</evidence>
<evidence type="ECO:0000256" key="2">
    <source>
        <dbReference type="ARBA" id="ARBA00022527"/>
    </source>
</evidence>
<dbReference type="InterPro" id="IPR015943">
    <property type="entry name" value="WD40/YVTN_repeat-like_dom_sf"/>
</dbReference>
<dbReference type="InterPro" id="IPR036322">
    <property type="entry name" value="WD40_repeat_dom_sf"/>
</dbReference>
<dbReference type="GO" id="GO:0034272">
    <property type="term" value="C:phosphatidylinositol 3-kinase complex, class III, type II"/>
    <property type="evidence" value="ECO:0007669"/>
    <property type="project" value="TreeGrafter"/>
</dbReference>
<dbReference type="InterPro" id="IPR001680">
    <property type="entry name" value="WD40_rpt"/>
</dbReference>
<dbReference type="GO" id="GO:0045324">
    <property type="term" value="P:late endosome to vacuole transport"/>
    <property type="evidence" value="ECO:0007669"/>
    <property type="project" value="InterPro"/>
</dbReference>
<feature type="region of interest" description="Disordered" evidence="11">
    <location>
        <begin position="768"/>
        <end position="791"/>
    </location>
</feature>
<feature type="region of interest" description="Disordered" evidence="11">
    <location>
        <begin position="1211"/>
        <end position="1257"/>
    </location>
</feature>
<feature type="domain" description="Protein kinase" evidence="12">
    <location>
        <begin position="28"/>
        <end position="318"/>
    </location>
</feature>
<feature type="compositionally biased region" description="Gly residues" evidence="11">
    <location>
        <begin position="1144"/>
        <end position="1153"/>
    </location>
</feature>
<dbReference type="SUPFAM" id="SSF48371">
    <property type="entry name" value="ARM repeat"/>
    <property type="match status" value="1"/>
</dbReference>
<accession>A0A7R9TZH1</accession>
<evidence type="ECO:0000256" key="7">
    <source>
        <dbReference type="ARBA" id="ARBA00022777"/>
    </source>
</evidence>
<evidence type="ECO:0000256" key="9">
    <source>
        <dbReference type="PROSITE-ProRule" id="PRU00103"/>
    </source>
</evidence>
<dbReference type="PROSITE" id="PS50082">
    <property type="entry name" value="WD_REPEATS_2"/>
    <property type="match status" value="1"/>
</dbReference>
<dbReference type="InterPro" id="IPR000719">
    <property type="entry name" value="Prot_kinase_dom"/>
</dbReference>
<keyword evidence="5" id="KW-0677">Repeat</keyword>
<dbReference type="GO" id="GO:0016236">
    <property type="term" value="P:macroautophagy"/>
    <property type="evidence" value="ECO:0007669"/>
    <property type="project" value="InterPro"/>
</dbReference>
<keyword evidence="4" id="KW-0808">Transferase</keyword>
<dbReference type="GO" id="GO:0005770">
    <property type="term" value="C:late endosome"/>
    <property type="evidence" value="ECO:0007669"/>
    <property type="project" value="TreeGrafter"/>
</dbReference>
<dbReference type="PROSITE" id="PS50011">
    <property type="entry name" value="PROTEIN_KINASE_DOM"/>
    <property type="match status" value="1"/>
</dbReference>
<dbReference type="GO" id="GO:0005524">
    <property type="term" value="F:ATP binding"/>
    <property type="evidence" value="ECO:0007669"/>
    <property type="project" value="InterPro"/>
</dbReference>
<dbReference type="GO" id="GO:0071561">
    <property type="term" value="C:nucleus-vacuole junction"/>
    <property type="evidence" value="ECO:0007669"/>
    <property type="project" value="TreeGrafter"/>
</dbReference>
<dbReference type="InterPro" id="IPR011009">
    <property type="entry name" value="Kinase-like_dom_sf"/>
</dbReference>
<feature type="region of interest" description="Disordered" evidence="11">
    <location>
        <begin position="1127"/>
        <end position="1162"/>
    </location>
</feature>
<dbReference type="InterPro" id="IPR045162">
    <property type="entry name" value="Vps15-like"/>
</dbReference>
<keyword evidence="6" id="KW-0547">Nucleotide-binding</keyword>
<proteinExistence type="predicted"/>
<gene>
    <name evidence="13" type="ORF">PCOL08062_LOCUS10522</name>
</gene>
<dbReference type="SMART" id="SM00320">
    <property type="entry name" value="WD40"/>
    <property type="match status" value="6"/>
</dbReference>
<dbReference type="EC" id="2.7.11.1" evidence="1"/>
<keyword evidence="8" id="KW-0067">ATP-binding</keyword>
<dbReference type="SUPFAM" id="SSF50978">
    <property type="entry name" value="WD40 repeat-like"/>
    <property type="match status" value="1"/>
</dbReference>
<feature type="repeat" description="HEAT" evidence="9">
    <location>
        <begin position="679"/>
        <end position="711"/>
    </location>
</feature>
<evidence type="ECO:0000256" key="10">
    <source>
        <dbReference type="PROSITE-ProRule" id="PRU00221"/>
    </source>
</evidence>
<sequence>MGNQLALQAPLERGTAESLLAAELGARYTCKEALGGGRFLKTLQCVGNAGAAVAKVYARRQNDAKGIGRFVERLRRVKEKLEGSPGAGSTIHCWPYQEIVQTDRAVYLVRPYGFCSVRDRLSTRPFLSAAERAWIAFQMMCALAEAHGRGVAHGDVKLENALVTSWHWVFLSDFAPFKPAMLPADNPADFSFFFDAGGRRRCYLAPERFTDGSSAADFDVPLQFSSDVFSLGCCIAELYTEGTALFDLGALLRYRTGAEDRREEALQGVSAHYPEVARMVLHMTQRDPARRLSAQEYVAIWAPKCFPRFFKERLHGFMGDMLLCDCNRRVEMVQQALPELERAFAAESAALNARIGGGSQGNFEASDAGSDLISDVARLDISRLLPDGADGRGHDAHDAGTDSADADGMDAWADPAALDGAGGVQGGQSLSASLCASIGTAGCVEKEEVWEYQSRSDDTRAWVEVDPVGADVGASDGAGHDAPCMIAAPAQAPASWRRQMRQLPSGGGWRWLDDGWTAEKWQYMIQEEASSGTCSEAHAGHTPAFVGVGQTDAALAEDAANAARERRWRETESPVATSRRRRWVRRRRRVMAVGGSRSGDMATAVASGAPQATVAQVAAQGDDGSRGVATNPCIGAAILAAALCSAARGAARASCRRAALQMLARLSPALDDDTRLQRIMPYVLSLVPDPSSAVRSKAVEVLADVAMLVRAFPPSEAKAFPEYVLPALSLLPADPEAGVRATYAVHLARIASAADTFLARAQLNASQEENQSAGSGARGGTGDGSGGGSSAIGATGGGAAGIRFDEERAALRIEVEQALQELATPTDSHSSNRASSAAVDVAAVRRAVLRSAHALCGALGRRECAGFLLPMLITFLNDRDWQLRAAFFDEAAAIGAAAGGAAVEQFLLPCVENTLCDPEEAVAAAALRCLAKMISSPAAPLRRPATLAAVKKAAPLLVHPSAAVASAARAAVAAAAAAVGPADKQTFILPALLPVLKYPALDMTSERALLDASKPPVTCEQLEALVQVAIAQSRGVDASGGMHQIPGQQVLAGLDPDVRSALAEHATRRANRMQGGGSKAASAAAAAASSRAAAAAAAPPPLAALGLLPVEPTREGRGVAGSAAARYHLDHPPPLGADADDGAGHGGASGAVGEGTDRVLPDSDRHARTVYGAPPASLAPDARGGANVEKVSLQANLAASPALTLNPGAIRRLPGGTAATPAGLSSPSTSMHRHTSARSIHAHHAAHAHTSSQPAPRLMPVAPVLSPSGSGPAGWRPRGVLLAHLAEHSGAVTGIACSHDGAFFATGSADGTIKVWDKRRVEKDVSFRSRLTYNVRSDSALGGRSPAGVTKVCALPDHRVAASVSDGSVHIFSVSYNPAVRGQGIAEQYAGSVERIVDTSVDEGAALSVAATPPGSVAAAGGAGQLILWSTQWGRVHALDPRAKSEAFVLAAPRAEGPVEHVLMDPSGCWVAASANHRVSLWDLRFQVRSALWAHPKRARFEALAAVAPTAVVNGAPVLAAAALNDVGLYDMATGETVGGVRVCPDAATADAASGRTPPASLQRLSAFVTGGAGSGGSGGGGLTGRLRVDELCAPPPRPAGARCVVPLRGGSAFLTAGTDACVRYWDMATPGARGCYAVSASPSTESEPMFSGVDAGGVRLLRCTPLEATYADGGSAHGGDGGGGSGPNATNDLRARATRPGHRDAILSMCAVEGGGGSTLLATGSRDGVVKCWV</sequence>
<keyword evidence="2" id="KW-0723">Serine/threonine-protein kinase</keyword>
<feature type="region of interest" description="Disordered" evidence="11">
    <location>
        <begin position="1673"/>
        <end position="1695"/>
    </location>
</feature>
<feature type="repeat" description="WD" evidence="10">
    <location>
        <begin position="1285"/>
        <end position="1317"/>
    </location>
</feature>
<feature type="repeat" description="HEAT" evidence="9">
    <location>
        <begin position="868"/>
        <end position="906"/>
    </location>
</feature>
<dbReference type="Pfam" id="PF00069">
    <property type="entry name" value="Pkinase"/>
    <property type="match status" value="1"/>
</dbReference>
<dbReference type="InterPro" id="IPR016024">
    <property type="entry name" value="ARM-type_fold"/>
</dbReference>
<protein>
    <recommendedName>
        <fullName evidence="1">non-specific serine/threonine protein kinase</fullName>
        <ecNumber evidence="1">2.7.11.1</ecNumber>
    </recommendedName>
</protein>
<reference evidence="13" key="1">
    <citation type="submission" date="2021-01" db="EMBL/GenBank/DDBJ databases">
        <authorList>
            <person name="Corre E."/>
            <person name="Pelletier E."/>
            <person name="Niang G."/>
            <person name="Scheremetjew M."/>
            <person name="Finn R."/>
            <person name="Kale V."/>
            <person name="Holt S."/>
            <person name="Cochrane G."/>
            <person name="Meng A."/>
            <person name="Brown T."/>
            <person name="Cohen L."/>
        </authorList>
    </citation>
    <scope>NUCLEOTIDE SEQUENCE</scope>
    <source>
        <strain evidence="13">CCMP1413</strain>
    </source>
</reference>
<dbReference type="InterPro" id="IPR011989">
    <property type="entry name" value="ARM-like"/>
</dbReference>
<dbReference type="EMBL" id="HBDZ01013753">
    <property type="protein sequence ID" value="CAD8248171.1"/>
    <property type="molecule type" value="Transcribed_RNA"/>
</dbReference>
<feature type="compositionally biased region" description="Gly residues" evidence="11">
    <location>
        <begin position="1676"/>
        <end position="1687"/>
    </location>
</feature>
<evidence type="ECO:0000256" key="8">
    <source>
        <dbReference type="ARBA" id="ARBA00022840"/>
    </source>
</evidence>
<organism evidence="13">
    <name type="scientific">Prasinoderma coloniale</name>
    <dbReference type="NCBI Taxonomy" id="156133"/>
    <lineage>
        <taxon>Eukaryota</taxon>
        <taxon>Viridiplantae</taxon>
        <taxon>Prasinodermophyta</taxon>
        <taxon>Prasinodermophyceae</taxon>
        <taxon>Prasinodermales</taxon>
        <taxon>Prasinodermaceae</taxon>
        <taxon>Prasinoderma</taxon>
    </lineage>
</organism>
<dbReference type="PROSITE" id="PS50294">
    <property type="entry name" value="WD_REPEATS_REGION"/>
    <property type="match status" value="1"/>
</dbReference>
<dbReference type="PANTHER" id="PTHR17583:SF0">
    <property type="entry name" value="PHOSPHOINOSITIDE 3-KINASE REGULATORY SUBUNIT 4"/>
    <property type="match status" value="1"/>
</dbReference>
<dbReference type="InterPro" id="IPR021133">
    <property type="entry name" value="HEAT_type_2"/>
</dbReference>
<dbReference type="GO" id="GO:0034271">
    <property type="term" value="C:phosphatidylinositol 3-kinase complex, class III, type I"/>
    <property type="evidence" value="ECO:0007669"/>
    <property type="project" value="TreeGrafter"/>
</dbReference>
<dbReference type="GO" id="GO:0006623">
    <property type="term" value="P:protein targeting to vacuole"/>
    <property type="evidence" value="ECO:0007669"/>
    <property type="project" value="TreeGrafter"/>
</dbReference>
<dbReference type="PANTHER" id="PTHR17583">
    <property type="entry name" value="PHOSPHOINOSITIDE 3-KINASE REGULATORY SUBUNIT 4"/>
    <property type="match status" value="1"/>
</dbReference>
<dbReference type="PROSITE" id="PS50077">
    <property type="entry name" value="HEAT_REPEAT"/>
    <property type="match status" value="2"/>
</dbReference>
<dbReference type="SMART" id="SM00220">
    <property type="entry name" value="S_TKc"/>
    <property type="match status" value="1"/>
</dbReference>
<feature type="compositionally biased region" description="Gly residues" evidence="11">
    <location>
        <begin position="776"/>
        <end position="791"/>
    </location>
</feature>
<dbReference type="Gene3D" id="1.10.510.10">
    <property type="entry name" value="Transferase(Phosphotransferase) domain 1"/>
    <property type="match status" value="1"/>
</dbReference>
<dbReference type="Gene3D" id="1.25.10.10">
    <property type="entry name" value="Leucine-rich Repeat Variant"/>
    <property type="match status" value="2"/>
</dbReference>
<dbReference type="Pfam" id="PF22956">
    <property type="entry name" value="VPS15-like_hel"/>
    <property type="match status" value="1"/>
</dbReference>
<dbReference type="Gene3D" id="2.130.10.10">
    <property type="entry name" value="YVTN repeat-like/Quinoprotein amine dehydrogenase"/>
    <property type="match status" value="2"/>
</dbReference>
<dbReference type="Pfam" id="PF00400">
    <property type="entry name" value="WD40"/>
    <property type="match status" value="2"/>
</dbReference>
<evidence type="ECO:0000256" key="1">
    <source>
        <dbReference type="ARBA" id="ARBA00012513"/>
    </source>
</evidence>